<keyword evidence="1" id="KW-0812">Transmembrane</keyword>
<name>A0A284VMY9_9EURY</name>
<sequence length="193" mass="22248">MTQINGKKSMSRNLIYLLIAAFVLSASLNIILLSDYLDKGKNNGLDKKYEKLKLDERVLDLIGDRPLRVKLDFYPPINIDEFRAFAQNHGSKPVIFFGYNFINKKENDEQLIKKYNLQEGDYITDAKQQLEPFLKKYENESFILGHYTAVVENEKIVSEEITTATTSNLTKSKIKELLNDGQVRAMELGIIEY</sequence>
<dbReference type="EMBL" id="FZMP01000111">
    <property type="protein sequence ID" value="SNQ60624.1"/>
    <property type="molecule type" value="Genomic_DNA"/>
</dbReference>
<reference evidence="3" key="1">
    <citation type="submission" date="2017-06" db="EMBL/GenBank/DDBJ databases">
        <authorList>
            <person name="Cremers G."/>
        </authorList>
    </citation>
    <scope>NUCLEOTIDE SEQUENCE [LARGE SCALE GENOMIC DNA]</scope>
</reference>
<organism evidence="2 3">
    <name type="scientific">Candidatus Methanoperedens nitratireducens</name>
    <dbReference type="NCBI Taxonomy" id="1392998"/>
    <lineage>
        <taxon>Archaea</taxon>
        <taxon>Methanobacteriati</taxon>
        <taxon>Methanobacteriota</taxon>
        <taxon>Stenosarchaea group</taxon>
        <taxon>Methanomicrobia</taxon>
        <taxon>Methanosarcinales</taxon>
        <taxon>ANME-2 cluster</taxon>
        <taxon>Candidatus Methanoperedentaceae</taxon>
        <taxon>Candidatus Methanoperedens</taxon>
    </lineage>
</organism>
<gene>
    <name evidence="2" type="ORF">MNV_1990002</name>
</gene>
<proteinExistence type="predicted"/>
<dbReference type="AlphaFoldDB" id="A0A284VMY9"/>
<dbReference type="Proteomes" id="UP000218615">
    <property type="component" value="Unassembled WGS sequence"/>
</dbReference>
<keyword evidence="1" id="KW-1133">Transmembrane helix</keyword>
<protein>
    <submittedName>
        <fullName evidence="2">Uncharacterized protein</fullName>
    </submittedName>
</protein>
<evidence type="ECO:0000313" key="2">
    <source>
        <dbReference type="EMBL" id="SNQ60624.1"/>
    </source>
</evidence>
<evidence type="ECO:0000313" key="3">
    <source>
        <dbReference type="Proteomes" id="UP000218615"/>
    </source>
</evidence>
<accession>A0A284VMY9</accession>
<keyword evidence="1" id="KW-0472">Membrane</keyword>
<feature type="transmembrane region" description="Helical" evidence="1">
    <location>
        <begin position="14"/>
        <end position="33"/>
    </location>
</feature>
<evidence type="ECO:0000256" key="1">
    <source>
        <dbReference type="SAM" id="Phobius"/>
    </source>
</evidence>
<keyword evidence="3" id="KW-1185">Reference proteome</keyword>